<dbReference type="Pfam" id="PF13280">
    <property type="entry name" value="WYL"/>
    <property type="match status" value="1"/>
</dbReference>
<organism evidence="4">
    <name type="scientific">freshwater metagenome</name>
    <dbReference type="NCBI Taxonomy" id="449393"/>
    <lineage>
        <taxon>unclassified sequences</taxon>
        <taxon>metagenomes</taxon>
        <taxon>ecological metagenomes</taxon>
    </lineage>
</organism>
<dbReference type="EMBL" id="CAEZUJ010000004">
    <property type="protein sequence ID" value="CAB4591529.1"/>
    <property type="molecule type" value="Genomic_DNA"/>
</dbReference>
<dbReference type="EMBL" id="CAEZZS010000007">
    <property type="protein sequence ID" value="CAB4769506.1"/>
    <property type="molecule type" value="Genomic_DNA"/>
</dbReference>
<protein>
    <submittedName>
        <fullName evidence="4">Unannotated protein</fullName>
    </submittedName>
</protein>
<accession>A0A6J6MTF1</accession>
<feature type="domain" description="Helicase XPB/Ssl2 N-terminal" evidence="2">
    <location>
        <begin position="425"/>
        <end position="548"/>
    </location>
</feature>
<sequence length="709" mass="76662">MLLAARGDLLSPLPTDISALASRASAPPSISRALDSLNLWEIQVLEALVALPEPITIESVIAATSEDAKLVIEKLISLALVFPDEDQIRVLNAIRDSVGNEPTGLGPVLGLLSAKAIKKISDAPENARTVLDRLTWGPPRGSVSDIKKPGVAIKWLLDNDLLLAVDSKTVVLPREIGIYLRGGKIHRELQNKPTDYRGREFTQSEIDKSAVGAIITLLHQIEELMKFWAGEPPAILRSGGIGVREVKKAADALGVDENYLIFIAELSYICGLVTVDREEELLPTSAFDLWLNSTHDERWQLIVNGWLTTSRVSGLVGKSEARYISALGPEIDRAAAANLRGLFLKLVAEISPCAPDLSGLSQRVRWERPRRGVGLHTDIANWSSREAEWLGITGRGAISSFGSAILAGKDDSGLSKALPKEIDHILIQADNTAIAPGPLRLDLAQELSLIANVESKGGATVYRFSENSIRRGLDNGRSSDEINVFLTKISKTSIPQPLAYLIADVGKRHGKLRVGIGWSSYIRCEDESVVNAILADRRTAHLQLRKIAPQVLFTEIDTEEAVNTLIEAGFLPAIEGRDGALVTRKRSAARAISKTRPPRVIGDYEIPRDELLTAALRALRAGDRASAKRSGIPTTVASATPTETMAALTVAIKSKETLVIGYADSDGGVSQRIIDPIQVMAGVLVAYDHGNDEVLRFPVSRINGIALVE</sequence>
<evidence type="ECO:0000259" key="2">
    <source>
        <dbReference type="Pfam" id="PF13625"/>
    </source>
</evidence>
<dbReference type="InterPro" id="IPR026881">
    <property type="entry name" value="WYL_dom"/>
</dbReference>
<dbReference type="EMBL" id="CAEZXH010000009">
    <property type="protein sequence ID" value="CAB4677126.1"/>
    <property type="molecule type" value="Genomic_DNA"/>
</dbReference>
<dbReference type="Pfam" id="PF13625">
    <property type="entry name" value="Helicase_C_3"/>
    <property type="match status" value="1"/>
</dbReference>
<dbReference type="InterPro" id="IPR032830">
    <property type="entry name" value="XPB/Ssl2_N"/>
</dbReference>
<evidence type="ECO:0000259" key="1">
    <source>
        <dbReference type="Pfam" id="PF13280"/>
    </source>
</evidence>
<feature type="domain" description="WYL" evidence="1">
    <location>
        <begin position="644"/>
        <end position="705"/>
    </location>
</feature>
<evidence type="ECO:0000313" key="4">
    <source>
        <dbReference type="EMBL" id="CAB4677126.1"/>
    </source>
</evidence>
<evidence type="ECO:0000313" key="3">
    <source>
        <dbReference type="EMBL" id="CAB4591529.1"/>
    </source>
</evidence>
<reference evidence="4" key="1">
    <citation type="submission" date="2020-05" db="EMBL/GenBank/DDBJ databases">
        <authorList>
            <person name="Chiriac C."/>
            <person name="Salcher M."/>
            <person name="Ghai R."/>
            <person name="Kavagutti S V."/>
        </authorList>
    </citation>
    <scope>NUCLEOTIDE SEQUENCE</scope>
</reference>
<name>A0A6J6MTF1_9ZZZZ</name>
<evidence type="ECO:0000313" key="5">
    <source>
        <dbReference type="EMBL" id="CAB4769506.1"/>
    </source>
</evidence>
<gene>
    <name evidence="3" type="ORF">UFOPK1811_00199</name>
    <name evidence="4" type="ORF">UFOPK2360_00258</name>
    <name evidence="5" type="ORF">UFOPK2922_00259</name>
</gene>
<proteinExistence type="predicted"/>
<dbReference type="PROSITE" id="PS52050">
    <property type="entry name" value="WYL"/>
    <property type="match status" value="1"/>
</dbReference>
<dbReference type="AlphaFoldDB" id="A0A6J6MTF1"/>